<name>A0A1A9I1K0_9BACT</name>
<dbReference type="AlphaFoldDB" id="A0A1A9I1K0"/>
<dbReference type="SUPFAM" id="SSF51182">
    <property type="entry name" value="RmlC-like cupins"/>
    <property type="match status" value="1"/>
</dbReference>
<dbReference type="Gene3D" id="2.60.120.10">
    <property type="entry name" value="Jelly Rolls"/>
    <property type="match status" value="1"/>
</dbReference>
<dbReference type="EMBL" id="CP015772">
    <property type="protein sequence ID" value="ANH80929.1"/>
    <property type="molecule type" value="Genomic_DNA"/>
</dbReference>
<dbReference type="KEGG" id="nia:A8C56_07985"/>
<protein>
    <recommendedName>
        <fullName evidence="3">Sugar 3,4-ketoisomerase QdtA cupin domain-containing protein</fullName>
    </recommendedName>
</protein>
<accession>A0A1A9I1K0</accession>
<evidence type="ECO:0008006" key="3">
    <source>
        <dbReference type="Google" id="ProtNLM"/>
    </source>
</evidence>
<evidence type="ECO:0000313" key="2">
    <source>
        <dbReference type="Proteomes" id="UP000077667"/>
    </source>
</evidence>
<dbReference type="STRING" id="1176587.A8C56_07985"/>
<dbReference type="RefSeq" id="WP_067754276.1">
    <property type="nucleotide sequence ID" value="NZ_CP015772.1"/>
</dbReference>
<proteinExistence type="predicted"/>
<dbReference type="OrthoDB" id="826649at2"/>
<keyword evidence="2" id="KW-1185">Reference proteome</keyword>
<dbReference type="InterPro" id="IPR014710">
    <property type="entry name" value="RmlC-like_jellyroll"/>
</dbReference>
<dbReference type="Proteomes" id="UP000077667">
    <property type="component" value="Chromosome"/>
</dbReference>
<dbReference type="InterPro" id="IPR011051">
    <property type="entry name" value="RmlC_Cupin_sf"/>
</dbReference>
<organism evidence="1 2">
    <name type="scientific">Niabella ginsenosidivorans</name>
    <dbReference type="NCBI Taxonomy" id="1176587"/>
    <lineage>
        <taxon>Bacteria</taxon>
        <taxon>Pseudomonadati</taxon>
        <taxon>Bacteroidota</taxon>
        <taxon>Chitinophagia</taxon>
        <taxon>Chitinophagales</taxon>
        <taxon>Chitinophagaceae</taxon>
        <taxon>Niabella</taxon>
    </lineage>
</organism>
<sequence>MFKSPNIIEGTCYKGGGGILNYNNDFDTTPVKRIHTIQNSESNSIRGWQEHKIEQRWFITISGSFDIDIITIDDWAHPPPSLAHQQFRLEQEKLDVLHIPSGHITGIHSLIPSSSWS</sequence>
<evidence type="ECO:0000313" key="1">
    <source>
        <dbReference type="EMBL" id="ANH80929.1"/>
    </source>
</evidence>
<gene>
    <name evidence="1" type="ORF">A8C56_07985</name>
</gene>
<reference evidence="1 2" key="1">
    <citation type="submission" date="2016-05" db="EMBL/GenBank/DDBJ databases">
        <title>Niabella ginsenosidivorans BS26 whole genome sequencing.</title>
        <authorList>
            <person name="Im W.T."/>
            <person name="Siddiqi M.Z."/>
        </authorList>
    </citation>
    <scope>NUCLEOTIDE SEQUENCE [LARGE SCALE GENOMIC DNA]</scope>
    <source>
        <strain evidence="1 2">BS26</strain>
    </source>
</reference>